<feature type="transmembrane region" description="Helical" evidence="1">
    <location>
        <begin position="45"/>
        <end position="63"/>
    </location>
</feature>
<comment type="caution">
    <text evidence="2">The sequence shown here is derived from an EMBL/GenBank/DDBJ whole genome shotgun (WGS) entry which is preliminary data.</text>
</comment>
<keyword evidence="3" id="KW-1185">Reference proteome</keyword>
<accession>A0A931ISN6</accession>
<keyword evidence="1" id="KW-0812">Transmembrane</keyword>
<dbReference type="Proteomes" id="UP000620139">
    <property type="component" value="Unassembled WGS sequence"/>
</dbReference>
<organism evidence="2 3">
    <name type="scientific">Inhella gelatinilytica</name>
    <dbReference type="NCBI Taxonomy" id="2795030"/>
    <lineage>
        <taxon>Bacteria</taxon>
        <taxon>Pseudomonadati</taxon>
        <taxon>Pseudomonadota</taxon>
        <taxon>Betaproteobacteria</taxon>
        <taxon>Burkholderiales</taxon>
        <taxon>Sphaerotilaceae</taxon>
        <taxon>Inhella</taxon>
    </lineage>
</organism>
<name>A0A931ISN6_9BURK</name>
<evidence type="ECO:0000256" key="1">
    <source>
        <dbReference type="SAM" id="Phobius"/>
    </source>
</evidence>
<keyword evidence="1" id="KW-0472">Membrane</keyword>
<dbReference type="AlphaFoldDB" id="A0A931ISN6"/>
<feature type="transmembrane region" description="Helical" evidence="1">
    <location>
        <begin position="21"/>
        <end position="39"/>
    </location>
</feature>
<dbReference type="RefSeq" id="WP_198099562.1">
    <property type="nucleotide sequence ID" value="NZ_JAEDAL010000001.1"/>
</dbReference>
<evidence type="ECO:0000313" key="2">
    <source>
        <dbReference type="EMBL" id="MBH9551977.1"/>
    </source>
</evidence>
<protein>
    <submittedName>
        <fullName evidence="2">Uncharacterized protein</fullName>
    </submittedName>
</protein>
<reference evidence="2" key="1">
    <citation type="submission" date="2020-12" db="EMBL/GenBank/DDBJ databases">
        <title>The genome sequence of Inhella sp. 4Y17.</title>
        <authorList>
            <person name="Liu Y."/>
        </authorList>
    </citation>
    <scope>NUCLEOTIDE SEQUENCE</scope>
    <source>
        <strain evidence="2">4Y10</strain>
    </source>
</reference>
<sequence>MDQDNAPAMTGSVTRLGGKSWTAYVGTVLLALVLLPIAVWPAWQAHWAVGLGVLALVLAWVVYKVLTLRSFRLYYDDVGVWVYSGVLPWNRGVAGVKWRDLDEAVYFQTFWSWLFKSYRMRIAHRFTKSSEIVLSHMAHGNESVMAINGRHHEMVRGQALG</sequence>
<dbReference type="EMBL" id="JAEDAL010000001">
    <property type="protein sequence ID" value="MBH9551977.1"/>
    <property type="molecule type" value="Genomic_DNA"/>
</dbReference>
<proteinExistence type="predicted"/>
<gene>
    <name evidence="2" type="ORF">I7X43_03850</name>
</gene>
<evidence type="ECO:0000313" key="3">
    <source>
        <dbReference type="Proteomes" id="UP000620139"/>
    </source>
</evidence>
<keyword evidence="1" id="KW-1133">Transmembrane helix</keyword>